<dbReference type="PATRIC" id="fig|1705389.3.peg.2499"/>
<dbReference type="InterPro" id="IPR002491">
    <property type="entry name" value="ABC_transptr_periplasmic_BD"/>
</dbReference>
<keyword evidence="4" id="KW-1185">Reference proteome</keyword>
<protein>
    <submittedName>
        <fullName evidence="3">Cobalamin ABC transporter substrate-binding protein</fullName>
    </submittedName>
</protein>
<feature type="domain" description="Fe/B12 periplasmic-binding" evidence="2">
    <location>
        <begin position="5"/>
        <end position="255"/>
    </location>
</feature>
<dbReference type="PANTHER" id="PTHR42860:SF1">
    <property type="entry name" value="VITAMIN B12-BINDING PROTEIN"/>
    <property type="match status" value="1"/>
</dbReference>
<comment type="caution">
    <text evidence="3">The sequence shown here is derived from an EMBL/GenBank/DDBJ whole genome shotgun (WGS) entry which is preliminary data.</text>
</comment>
<dbReference type="PANTHER" id="PTHR42860">
    <property type="entry name" value="VITAMIN B12-BINDING PROTEIN"/>
    <property type="match status" value="1"/>
</dbReference>
<gene>
    <name evidence="3" type="ORF">AMR74_08665</name>
</gene>
<dbReference type="EMBL" id="LIST01000003">
    <property type="protein sequence ID" value="KOX96502.1"/>
    <property type="molecule type" value="Genomic_DNA"/>
</dbReference>
<dbReference type="PROSITE" id="PS50983">
    <property type="entry name" value="FE_B12_PBP"/>
    <property type="match status" value="1"/>
</dbReference>
<dbReference type="RefSeq" id="WP_053771673.1">
    <property type="nucleotide sequence ID" value="NZ_LIST01000003.1"/>
</dbReference>
<accession>A0A0M9AQ63</accession>
<dbReference type="STRING" id="1765655.AMR74_08665"/>
<dbReference type="AlphaFoldDB" id="A0A0M9AQ63"/>
<dbReference type="InterPro" id="IPR054828">
    <property type="entry name" value="Vit_B12_bind_prot"/>
</dbReference>
<keyword evidence="1" id="KW-0732">Signal</keyword>
<dbReference type="CDD" id="cd01144">
    <property type="entry name" value="BtuF"/>
    <property type="match status" value="1"/>
</dbReference>
<organism evidence="3 4">
    <name type="scientific">Halorubrum tropicale</name>
    <dbReference type="NCBI Taxonomy" id="1765655"/>
    <lineage>
        <taxon>Archaea</taxon>
        <taxon>Methanobacteriati</taxon>
        <taxon>Methanobacteriota</taxon>
        <taxon>Stenosarchaea group</taxon>
        <taxon>Halobacteria</taxon>
        <taxon>Halobacteriales</taxon>
        <taxon>Haloferacaceae</taxon>
        <taxon>Halorubrum</taxon>
    </lineage>
</organism>
<dbReference type="SUPFAM" id="SSF53807">
    <property type="entry name" value="Helical backbone' metal receptor"/>
    <property type="match status" value="1"/>
</dbReference>
<sequence length="265" mass="27681">MSAPRVVSLAPSATATVAALGGADRLVGVTAHCDLSEAPNAGFAHGADAPTAVGGWLNPDLDRVVDLDPDVVLTSDGLQADLADGCRERGLDVAHREPATLDDALDGFAARGSDVGRPEAGERLAADARERLDRIAEAVADRPRPTAYCEEWSDPPMAAGNWVPDAVRAAGGRYPFVDPGERSREVDPAAVSRADPDHVVVHVCGRGDRVDPAAVAARDWIDAPVHVVDDSLLNQPSPALVDGVERLARLLHPDAFSTPGDDGRP</sequence>
<evidence type="ECO:0000313" key="3">
    <source>
        <dbReference type="EMBL" id="KOX96502.1"/>
    </source>
</evidence>
<dbReference type="InterPro" id="IPR051030">
    <property type="entry name" value="Vitamin_B12-ABC_binding"/>
</dbReference>
<proteinExistence type="predicted"/>
<evidence type="ECO:0000256" key="1">
    <source>
        <dbReference type="ARBA" id="ARBA00022729"/>
    </source>
</evidence>
<name>A0A0M9AQ63_9EURY</name>
<dbReference type="Gene3D" id="3.40.50.1980">
    <property type="entry name" value="Nitrogenase molybdenum iron protein domain"/>
    <property type="match status" value="2"/>
</dbReference>
<reference evidence="3 4" key="1">
    <citation type="submission" date="2015-08" db="EMBL/GenBank/DDBJ databases">
        <title>Genomes of Isolates from Cabo Rojo, PR.</title>
        <authorList>
            <person name="Sanchez-Nieves R.L."/>
            <person name="Montalvo-Rodriguez R."/>
        </authorList>
    </citation>
    <scope>NUCLEOTIDE SEQUENCE [LARGE SCALE GENOMIC DNA]</scope>
    <source>
        <strain evidence="3 4">5</strain>
    </source>
</reference>
<dbReference type="Proteomes" id="UP000037747">
    <property type="component" value="Unassembled WGS sequence"/>
</dbReference>
<evidence type="ECO:0000313" key="4">
    <source>
        <dbReference type="Proteomes" id="UP000037747"/>
    </source>
</evidence>
<dbReference type="Pfam" id="PF01497">
    <property type="entry name" value="Peripla_BP_2"/>
    <property type="match status" value="1"/>
</dbReference>
<dbReference type="NCBIfam" id="NF038402">
    <property type="entry name" value="TroA_like"/>
    <property type="match status" value="1"/>
</dbReference>
<evidence type="ECO:0000259" key="2">
    <source>
        <dbReference type="PROSITE" id="PS50983"/>
    </source>
</evidence>
<dbReference type="OrthoDB" id="9784at2157"/>